<evidence type="ECO:0000313" key="7">
    <source>
        <dbReference type="EMBL" id="PYY25583.1"/>
    </source>
</evidence>
<dbReference type="GO" id="GO:0005737">
    <property type="term" value="C:cytoplasm"/>
    <property type="evidence" value="ECO:0007669"/>
    <property type="project" value="UniProtKB-SubCell"/>
</dbReference>
<keyword evidence="3 4" id="KW-0520">NAD</keyword>
<keyword evidence="4 5" id="KW-0862">Zinc</keyword>
<comment type="cofactor">
    <cofactor evidence="4">
        <name>Zn(2+)</name>
        <dbReference type="ChEBI" id="CHEBI:29105"/>
    </cofactor>
    <text evidence="4">Binds 1 zinc ion per subunit.</text>
</comment>
<dbReference type="Gene3D" id="3.40.50.1220">
    <property type="entry name" value="TPP-binding domain"/>
    <property type="match status" value="1"/>
</dbReference>
<dbReference type="EC" id="2.3.1.286" evidence="4"/>
<evidence type="ECO:0000259" key="6">
    <source>
        <dbReference type="PROSITE" id="PS50305"/>
    </source>
</evidence>
<feature type="binding site" evidence="4">
    <location>
        <position position="104"/>
    </location>
    <ligand>
        <name>NAD(+)</name>
        <dbReference type="ChEBI" id="CHEBI:57540"/>
    </ligand>
</feature>
<reference evidence="7 8" key="1">
    <citation type="submission" date="2018-01" db="EMBL/GenBank/DDBJ databases">
        <title>Genome sequence of the PGP bacterium Paenibacillus illinoisensis E3.</title>
        <authorList>
            <person name="Rolli E."/>
            <person name="Marasco R."/>
            <person name="Bessem C."/>
            <person name="Michoud G."/>
            <person name="Gaiarsa S."/>
            <person name="Borin S."/>
            <person name="Daffonchio D."/>
        </authorList>
    </citation>
    <scope>NUCLEOTIDE SEQUENCE [LARGE SCALE GENOMIC DNA]</scope>
    <source>
        <strain evidence="7 8">E3</strain>
    </source>
</reference>
<dbReference type="OrthoDB" id="9800582at2"/>
<feature type="domain" description="Deacetylase sirtuin-type" evidence="6">
    <location>
        <begin position="1"/>
        <end position="246"/>
    </location>
</feature>
<comment type="similarity">
    <text evidence="4">Belongs to the sirtuin family. Class U subfamily.</text>
</comment>
<dbReference type="NCBIfam" id="NF001752">
    <property type="entry name" value="PRK00481.1-1"/>
    <property type="match status" value="1"/>
</dbReference>
<name>A0A2W0C075_9BACL</name>
<feature type="binding site" evidence="4">
    <location>
        <position position="217"/>
    </location>
    <ligand>
        <name>NAD(+)</name>
        <dbReference type="ChEBI" id="CHEBI:57540"/>
    </ligand>
</feature>
<evidence type="ECO:0000256" key="3">
    <source>
        <dbReference type="ARBA" id="ARBA00023027"/>
    </source>
</evidence>
<dbReference type="InterPro" id="IPR028628">
    <property type="entry name" value="Sirtuin_class_U"/>
</dbReference>
<feature type="binding site" evidence="4">
    <location>
        <position position="107"/>
    </location>
    <ligand>
        <name>nicotinamide</name>
        <dbReference type="ChEBI" id="CHEBI:17154"/>
    </ligand>
</feature>
<dbReference type="Proteomes" id="UP000247459">
    <property type="component" value="Unassembled WGS sequence"/>
</dbReference>
<dbReference type="Gene3D" id="3.30.1600.10">
    <property type="entry name" value="SIR2/SIRT2 'Small Domain"/>
    <property type="match status" value="1"/>
</dbReference>
<evidence type="ECO:0000256" key="4">
    <source>
        <dbReference type="HAMAP-Rule" id="MF_01968"/>
    </source>
</evidence>
<feature type="binding site" evidence="4">
    <location>
        <position position="35"/>
    </location>
    <ligand>
        <name>NAD(+)</name>
        <dbReference type="ChEBI" id="CHEBI:57540"/>
    </ligand>
</feature>
<feature type="binding site" evidence="4 5">
    <location>
        <position position="152"/>
    </location>
    <ligand>
        <name>Zn(2+)</name>
        <dbReference type="ChEBI" id="CHEBI:29105"/>
    </ligand>
</feature>
<dbReference type="InterPro" id="IPR026590">
    <property type="entry name" value="Ssirtuin_cat_dom"/>
</dbReference>
<dbReference type="PANTHER" id="PTHR11085">
    <property type="entry name" value="NAD-DEPENDENT PROTEIN DEACYLASE SIRTUIN-5, MITOCHONDRIAL-RELATED"/>
    <property type="match status" value="1"/>
</dbReference>
<dbReference type="RefSeq" id="WP_110822893.1">
    <property type="nucleotide sequence ID" value="NZ_PRLG01000037.1"/>
</dbReference>
<feature type="active site" description="Proton acceptor" evidence="4 5">
    <location>
        <position position="122"/>
    </location>
</feature>
<sequence length="246" mass="27166">MNGVEQLASWIQESSNIVFFGGAGTSTESGIPDFRSAAGLYQTEQHSPYPPEELLSRHFFDQHADIFYDFYRGKMLHPDAEPNGCHKLLARLEQEGRLKAVITQNIDGLHQKAGSTNVLELHGSVHRNACMDCGRFYPLDDIIRSKDAVPRCAACHGVIKPDVVLYEEELDQNTLYQSVDAISSADLLLVGGTSLTVHPAAQLITYFRGKHTVLLNATPTAYDRQADLLITDPIGEVMIKVDQLLG</sequence>
<evidence type="ECO:0000256" key="5">
    <source>
        <dbReference type="PROSITE-ProRule" id="PRU00236"/>
    </source>
</evidence>
<feature type="binding site" evidence="4">
    <location>
        <position position="106"/>
    </location>
    <ligand>
        <name>nicotinamide</name>
        <dbReference type="ChEBI" id="CHEBI:17154"/>
    </ligand>
</feature>
<feature type="binding site" evidence="4">
    <location>
        <position position="34"/>
    </location>
    <ligand>
        <name>NAD(+)</name>
        <dbReference type="ChEBI" id="CHEBI:57540"/>
    </ligand>
</feature>
<feature type="binding site" evidence="4">
    <location>
        <position position="194"/>
    </location>
    <ligand>
        <name>NAD(+)</name>
        <dbReference type="ChEBI" id="CHEBI:57540"/>
    </ligand>
</feature>
<dbReference type="InterPro" id="IPR003000">
    <property type="entry name" value="Sirtuin"/>
</dbReference>
<dbReference type="InterPro" id="IPR026591">
    <property type="entry name" value="Sirtuin_cat_small_dom_sf"/>
</dbReference>
<dbReference type="GO" id="GO:0017136">
    <property type="term" value="F:histone deacetylase activity, NAD-dependent"/>
    <property type="evidence" value="ECO:0007669"/>
    <property type="project" value="TreeGrafter"/>
</dbReference>
<comment type="catalytic activity">
    <reaction evidence="4">
        <text>N(6)-acetyl-L-lysyl-[protein] + NAD(+) + H2O = 2''-O-acetyl-ADP-D-ribose + nicotinamide + L-lysyl-[protein]</text>
        <dbReference type="Rhea" id="RHEA:43636"/>
        <dbReference type="Rhea" id="RHEA-COMP:9752"/>
        <dbReference type="Rhea" id="RHEA-COMP:10731"/>
        <dbReference type="ChEBI" id="CHEBI:15377"/>
        <dbReference type="ChEBI" id="CHEBI:17154"/>
        <dbReference type="ChEBI" id="CHEBI:29969"/>
        <dbReference type="ChEBI" id="CHEBI:57540"/>
        <dbReference type="ChEBI" id="CHEBI:61930"/>
        <dbReference type="ChEBI" id="CHEBI:83767"/>
        <dbReference type="EC" id="2.3.1.286"/>
    </reaction>
</comment>
<proteinExistence type="inferred from homology"/>
<dbReference type="PROSITE" id="PS50305">
    <property type="entry name" value="SIRTUIN"/>
    <property type="match status" value="1"/>
</dbReference>
<dbReference type="GO" id="GO:0016787">
    <property type="term" value="F:hydrolase activity"/>
    <property type="evidence" value="ECO:0007669"/>
    <property type="project" value="UniProtKB-KW"/>
</dbReference>
<comment type="caution">
    <text evidence="4">Lacks conserved residue(s) required for the propagation of feature annotation.</text>
</comment>
<feature type="binding site" evidence="4">
    <location>
        <position position="193"/>
    </location>
    <ligand>
        <name>NAD(+)</name>
        <dbReference type="ChEBI" id="CHEBI:57540"/>
    </ligand>
</feature>
<organism evidence="7 8">
    <name type="scientific">Paenibacillus illinoisensis</name>
    <dbReference type="NCBI Taxonomy" id="59845"/>
    <lineage>
        <taxon>Bacteria</taxon>
        <taxon>Bacillati</taxon>
        <taxon>Bacillota</taxon>
        <taxon>Bacilli</taxon>
        <taxon>Bacillales</taxon>
        <taxon>Paenibacillaceae</taxon>
        <taxon>Paenibacillus</taxon>
    </lineage>
</organism>
<feature type="binding site" evidence="4 5">
    <location>
        <position position="155"/>
    </location>
    <ligand>
        <name>Zn(2+)</name>
        <dbReference type="ChEBI" id="CHEBI:29105"/>
    </ligand>
</feature>
<evidence type="ECO:0000256" key="1">
    <source>
        <dbReference type="ARBA" id="ARBA00022490"/>
    </source>
</evidence>
<keyword evidence="7" id="KW-0378">Hydrolase</keyword>
<gene>
    <name evidence="4" type="primary">cobB</name>
    <name evidence="7" type="ORF">PIL02S_06581</name>
</gene>
<dbReference type="HAMAP" id="MF_01968">
    <property type="entry name" value="Sirtuin_ClassU"/>
    <property type="match status" value="1"/>
</dbReference>
<comment type="caution">
    <text evidence="7">The sequence shown here is derived from an EMBL/GenBank/DDBJ whole genome shotgun (WGS) entry which is preliminary data.</text>
</comment>
<feature type="binding site" evidence="4 5">
    <location>
        <position position="130"/>
    </location>
    <ligand>
        <name>Zn(2+)</name>
        <dbReference type="ChEBI" id="CHEBI:29105"/>
    </ligand>
</feature>
<dbReference type="GO" id="GO:0070403">
    <property type="term" value="F:NAD+ binding"/>
    <property type="evidence" value="ECO:0007669"/>
    <property type="project" value="UniProtKB-UniRule"/>
</dbReference>
<comment type="function">
    <text evidence="4">NAD-dependent protein deacetylase which modulates the activities of several enzymes which are inactive in their acetylated form.</text>
</comment>
<keyword evidence="2 4" id="KW-0808">Transferase</keyword>
<dbReference type="PANTHER" id="PTHR11085:SF4">
    <property type="entry name" value="NAD-DEPENDENT PROTEIN DEACYLASE"/>
    <property type="match status" value="1"/>
</dbReference>
<evidence type="ECO:0000313" key="8">
    <source>
        <dbReference type="Proteomes" id="UP000247459"/>
    </source>
</evidence>
<protein>
    <recommendedName>
        <fullName evidence="4">NAD-dependent protein deacetylase</fullName>
        <ecNumber evidence="4">2.3.1.286</ecNumber>
    </recommendedName>
    <alternativeName>
        <fullName evidence="4">Regulatory protein SIR2 homolog</fullName>
    </alternativeName>
</protein>
<feature type="binding site" evidence="4">
    <location>
        <position position="216"/>
    </location>
    <ligand>
        <name>NAD(+)</name>
        <dbReference type="ChEBI" id="CHEBI:57540"/>
    </ligand>
</feature>
<dbReference type="SUPFAM" id="SSF52467">
    <property type="entry name" value="DHS-like NAD/FAD-binding domain"/>
    <property type="match status" value="1"/>
</dbReference>
<feature type="binding site" evidence="4">
    <location>
        <position position="106"/>
    </location>
    <ligand>
        <name>NAD(+)</name>
        <dbReference type="ChEBI" id="CHEBI:57540"/>
    </ligand>
</feature>
<keyword evidence="1 4" id="KW-0963">Cytoplasm</keyword>
<dbReference type="Pfam" id="PF02146">
    <property type="entry name" value="SIR2"/>
    <property type="match status" value="1"/>
</dbReference>
<dbReference type="InterPro" id="IPR029035">
    <property type="entry name" value="DHS-like_NAD/FAD-binding_dom"/>
</dbReference>
<dbReference type="EMBL" id="PRLG01000037">
    <property type="protein sequence ID" value="PYY25583.1"/>
    <property type="molecule type" value="Genomic_DNA"/>
</dbReference>
<feature type="binding site" evidence="4">
    <location>
        <position position="122"/>
    </location>
    <ligand>
        <name>NAD(+)</name>
        <dbReference type="ChEBI" id="CHEBI:57540"/>
    </ligand>
</feature>
<keyword evidence="4 5" id="KW-0479">Metal-binding</keyword>
<feature type="binding site" evidence="4">
    <location>
        <position position="27"/>
    </location>
    <ligand>
        <name>NAD(+)</name>
        <dbReference type="ChEBI" id="CHEBI:57540"/>
    </ligand>
</feature>
<dbReference type="GO" id="GO:0008270">
    <property type="term" value="F:zinc ion binding"/>
    <property type="evidence" value="ECO:0007669"/>
    <property type="project" value="UniProtKB-UniRule"/>
</dbReference>
<comment type="subcellular location">
    <subcellularLocation>
        <location evidence="4">Cytoplasm</location>
    </subcellularLocation>
</comment>
<feature type="binding site" evidence="4 5">
    <location>
        <position position="133"/>
    </location>
    <ligand>
        <name>Zn(2+)</name>
        <dbReference type="ChEBI" id="CHEBI:29105"/>
    </ligand>
</feature>
<accession>A0A2W0C075</accession>
<feature type="binding site" evidence="4">
    <location>
        <position position="107"/>
    </location>
    <ligand>
        <name>NAD(+)</name>
        <dbReference type="ChEBI" id="CHEBI:57540"/>
    </ligand>
</feature>
<dbReference type="AlphaFoldDB" id="A0A2W0C075"/>
<feature type="binding site" evidence="4">
    <location>
        <position position="23"/>
    </location>
    <ligand>
        <name>NAD(+)</name>
        <dbReference type="ChEBI" id="CHEBI:57540"/>
    </ligand>
</feature>
<evidence type="ECO:0000256" key="2">
    <source>
        <dbReference type="ARBA" id="ARBA00022679"/>
    </source>
</evidence>
<feature type="binding site" evidence="4">
    <location>
        <position position="234"/>
    </location>
    <ligand>
        <name>NAD(+)</name>
        <dbReference type="ChEBI" id="CHEBI:57540"/>
    </ligand>
</feature>
<feature type="binding site" evidence="4">
    <location>
        <position position="34"/>
    </location>
    <ligand>
        <name>nicotinamide</name>
        <dbReference type="ChEBI" id="CHEBI:17154"/>
    </ligand>
</feature>
<dbReference type="InterPro" id="IPR050134">
    <property type="entry name" value="NAD-dep_sirtuin_deacylases"/>
</dbReference>